<evidence type="ECO:0000313" key="6">
    <source>
        <dbReference type="Proteomes" id="UP000307217"/>
    </source>
</evidence>
<evidence type="ECO:0000256" key="1">
    <source>
        <dbReference type="PIRNR" id="PIRNR028141"/>
    </source>
</evidence>
<dbReference type="Pfam" id="PF07238">
    <property type="entry name" value="PilZ"/>
    <property type="match status" value="1"/>
</dbReference>
<name>A0A5S3V8E9_9GAMM</name>
<accession>A0A5S3V8E9</accession>
<dbReference type="Proteomes" id="UP000307217">
    <property type="component" value="Unassembled WGS sequence"/>
</dbReference>
<feature type="domain" description="PilZ" evidence="2">
    <location>
        <begin position="3"/>
        <end position="100"/>
    </location>
</feature>
<dbReference type="Gene3D" id="2.40.10.220">
    <property type="entry name" value="predicted glycosyltransferase like domains"/>
    <property type="match status" value="1"/>
</dbReference>
<dbReference type="SUPFAM" id="SSF141371">
    <property type="entry name" value="PilZ domain-like"/>
    <property type="match status" value="1"/>
</dbReference>
<sequence>MEQRRRFTRVLFSNLATLMTASGDYTCKVLDLSLNGALITLPVGYIPLKDEPASLKFNLPDSEIAISMEVEIGHIEEAHLGLHCCQIDIESVSHLKRLIELNVGNDDILHRELEQLTWKK</sequence>
<evidence type="ECO:0000313" key="5">
    <source>
        <dbReference type="Proteomes" id="UP000307164"/>
    </source>
</evidence>
<comment type="caution">
    <text evidence="3">The sequence shown here is derived from an EMBL/GenBank/DDBJ whole genome shotgun (WGS) entry which is preliminary data.</text>
</comment>
<proteinExistence type="predicted"/>
<protein>
    <recommendedName>
        <fullName evidence="1">Cyclic diguanosine monophosphate-binding protein</fullName>
        <shortName evidence="1">c-di-GMP-binding protein</shortName>
    </recommendedName>
    <alternativeName>
        <fullName evidence="1">Pilz domain-containing protein</fullName>
    </alternativeName>
</protein>
<evidence type="ECO:0000259" key="2">
    <source>
        <dbReference type="Pfam" id="PF07238"/>
    </source>
</evidence>
<reference evidence="3" key="3">
    <citation type="submission" date="2019-09" db="EMBL/GenBank/DDBJ databases">
        <title>Co-occurence of chitin degradation, pigmentation and bioactivity in marine Pseudoalteromonas.</title>
        <authorList>
            <person name="Sonnenschein E.C."/>
            <person name="Bech P.K."/>
        </authorList>
    </citation>
    <scope>NUCLEOTIDE SEQUENCE</scope>
    <source>
        <strain evidence="3">S3790</strain>
        <strain evidence="4 5">S3895</strain>
    </source>
</reference>
<dbReference type="RefSeq" id="WP_138592408.1">
    <property type="nucleotide sequence ID" value="NZ_PNBW01000113.1"/>
</dbReference>
<dbReference type="InterPro" id="IPR009875">
    <property type="entry name" value="PilZ_domain"/>
</dbReference>
<dbReference type="GO" id="GO:0035438">
    <property type="term" value="F:cyclic-di-GMP binding"/>
    <property type="evidence" value="ECO:0007669"/>
    <property type="project" value="InterPro"/>
</dbReference>
<dbReference type="Proteomes" id="UP000307164">
    <property type="component" value="Unassembled WGS sequence"/>
</dbReference>
<reference evidence="6" key="2">
    <citation type="submission" date="2019-06" db="EMBL/GenBank/DDBJ databases">
        <title>Co-occurence of chitin degradation, pigmentation and bioactivity in marine Pseudoalteromonas.</title>
        <authorList>
            <person name="Sonnenschein E.C."/>
            <person name="Bech P.K."/>
        </authorList>
    </citation>
    <scope>NUCLEOTIDE SEQUENCE [LARGE SCALE GENOMIC DNA]</scope>
    <source>
        <strain evidence="6">S3790</strain>
    </source>
</reference>
<comment type="function">
    <text evidence="1">Binds the second messenger bis-(3'-5') cyclic dimeric guanosine monophosphate (c-di-GMP). Can bind two c-di-GMP molecules per monomer. May play a role in bacterial second-messenger regulated processes. Binding to c-di-GMP induces a conformational change of the C- and N-termini resulting in the exposure of a highly negative surface on one side of the protein to a possible effector protein.</text>
</comment>
<dbReference type="InterPro" id="IPR027021">
    <property type="entry name" value="C-di-GMP_BP_PA4608"/>
</dbReference>
<dbReference type="EMBL" id="PNBX01000057">
    <property type="protein sequence ID" value="TMO67486.1"/>
    <property type="molecule type" value="Genomic_DNA"/>
</dbReference>
<reference evidence="5 6" key="1">
    <citation type="submission" date="2018-01" db="EMBL/GenBank/DDBJ databases">
        <authorList>
            <person name="Paulsen S."/>
            <person name="Gram L.K."/>
        </authorList>
    </citation>
    <scope>NUCLEOTIDE SEQUENCE [LARGE SCALE GENOMIC DNA]</scope>
    <source>
        <strain evidence="3 6">S3790</strain>
        <strain evidence="4 5">S3895</strain>
    </source>
</reference>
<organism evidence="3 6">
    <name type="scientific">Pseudoalteromonas aurantia</name>
    <dbReference type="NCBI Taxonomy" id="43654"/>
    <lineage>
        <taxon>Bacteria</taxon>
        <taxon>Pseudomonadati</taxon>
        <taxon>Pseudomonadota</taxon>
        <taxon>Gammaproteobacteria</taxon>
        <taxon>Alteromonadales</taxon>
        <taxon>Pseudoalteromonadaceae</taxon>
        <taxon>Pseudoalteromonas</taxon>
    </lineage>
</organism>
<keyword evidence="5" id="KW-1185">Reference proteome</keyword>
<dbReference type="EMBL" id="PNBW01000113">
    <property type="protein sequence ID" value="TMO71213.1"/>
    <property type="molecule type" value="Genomic_DNA"/>
</dbReference>
<evidence type="ECO:0000313" key="4">
    <source>
        <dbReference type="EMBL" id="TMO71213.1"/>
    </source>
</evidence>
<dbReference type="AlphaFoldDB" id="A0A5S3V8E9"/>
<gene>
    <name evidence="3" type="ORF">CWC19_13795</name>
    <name evidence="4" type="ORF">CWC20_18120</name>
</gene>
<keyword evidence="1" id="KW-0547">Nucleotide-binding</keyword>
<dbReference type="OrthoDB" id="5298508at2"/>
<comment type="subunit">
    <text evidence="1">Monomer in both c-di-GMP-bound and free forms.</text>
</comment>
<keyword evidence="1" id="KW-0973">c-di-GMP</keyword>
<dbReference type="PIRSF" id="PIRSF028141">
    <property type="entry name" value="C-di-GMP_BP_PA4608"/>
    <property type="match status" value="1"/>
</dbReference>
<evidence type="ECO:0000313" key="3">
    <source>
        <dbReference type="EMBL" id="TMO67486.1"/>
    </source>
</evidence>